<proteinExistence type="predicted"/>
<dbReference type="Proteomes" id="UP000499080">
    <property type="component" value="Unassembled WGS sequence"/>
</dbReference>
<keyword evidence="2" id="KW-1185">Reference proteome</keyword>
<name>A0A4Y2D6R5_ARAVE</name>
<gene>
    <name evidence="1" type="ORF">AVEN_26750_1</name>
</gene>
<accession>A0A4Y2D6R5</accession>
<sequence length="85" mass="9742">MHSTPFQQDFGGLPAYQLQTLLNKFHNAALYTHRPVVCVSSTERRPMSLFLQPLQLPYQLEGHGTVSSRANHYAVRRRASQMETK</sequence>
<dbReference type="EMBL" id="BGPR01000305">
    <property type="protein sequence ID" value="GBM11817.1"/>
    <property type="molecule type" value="Genomic_DNA"/>
</dbReference>
<reference evidence="1 2" key="1">
    <citation type="journal article" date="2019" name="Sci. Rep.">
        <title>Orb-weaving spider Araneus ventricosus genome elucidates the spidroin gene catalogue.</title>
        <authorList>
            <person name="Kono N."/>
            <person name="Nakamura H."/>
            <person name="Ohtoshi R."/>
            <person name="Moran D.A.P."/>
            <person name="Shinohara A."/>
            <person name="Yoshida Y."/>
            <person name="Fujiwara M."/>
            <person name="Mori M."/>
            <person name="Tomita M."/>
            <person name="Arakawa K."/>
        </authorList>
    </citation>
    <scope>NUCLEOTIDE SEQUENCE [LARGE SCALE GENOMIC DNA]</scope>
</reference>
<dbReference type="AlphaFoldDB" id="A0A4Y2D6R5"/>
<protein>
    <submittedName>
        <fullName evidence="1">Uncharacterized protein</fullName>
    </submittedName>
</protein>
<evidence type="ECO:0000313" key="2">
    <source>
        <dbReference type="Proteomes" id="UP000499080"/>
    </source>
</evidence>
<evidence type="ECO:0000313" key="1">
    <source>
        <dbReference type="EMBL" id="GBM11817.1"/>
    </source>
</evidence>
<comment type="caution">
    <text evidence="1">The sequence shown here is derived from an EMBL/GenBank/DDBJ whole genome shotgun (WGS) entry which is preliminary data.</text>
</comment>
<organism evidence="1 2">
    <name type="scientific">Araneus ventricosus</name>
    <name type="common">Orbweaver spider</name>
    <name type="synonym">Epeira ventricosa</name>
    <dbReference type="NCBI Taxonomy" id="182803"/>
    <lineage>
        <taxon>Eukaryota</taxon>
        <taxon>Metazoa</taxon>
        <taxon>Ecdysozoa</taxon>
        <taxon>Arthropoda</taxon>
        <taxon>Chelicerata</taxon>
        <taxon>Arachnida</taxon>
        <taxon>Araneae</taxon>
        <taxon>Araneomorphae</taxon>
        <taxon>Entelegynae</taxon>
        <taxon>Araneoidea</taxon>
        <taxon>Araneidae</taxon>
        <taxon>Araneus</taxon>
    </lineage>
</organism>